<dbReference type="AlphaFoldDB" id="A0AAW0NHV4"/>
<protein>
    <submittedName>
        <fullName evidence="2">Uncharacterized protein</fullName>
    </submittedName>
</protein>
<proteinExistence type="predicted"/>
<feature type="region of interest" description="Disordered" evidence="1">
    <location>
        <begin position="63"/>
        <end position="85"/>
    </location>
</feature>
<dbReference type="EMBL" id="JBBPFD010000017">
    <property type="protein sequence ID" value="KAK7891924.1"/>
    <property type="molecule type" value="Genomic_DNA"/>
</dbReference>
<gene>
    <name evidence="2" type="ORF">WMY93_023887</name>
</gene>
<evidence type="ECO:0000313" key="3">
    <source>
        <dbReference type="Proteomes" id="UP001460270"/>
    </source>
</evidence>
<reference evidence="3" key="1">
    <citation type="submission" date="2024-04" db="EMBL/GenBank/DDBJ databases">
        <title>Salinicola lusitanus LLJ914,a marine bacterium isolated from the Okinawa Trough.</title>
        <authorList>
            <person name="Li J."/>
        </authorList>
    </citation>
    <scope>NUCLEOTIDE SEQUENCE [LARGE SCALE GENOMIC DNA]</scope>
</reference>
<feature type="compositionally biased region" description="Low complexity" evidence="1">
    <location>
        <begin position="68"/>
        <end position="78"/>
    </location>
</feature>
<comment type="caution">
    <text evidence="2">The sequence shown here is derived from an EMBL/GenBank/DDBJ whole genome shotgun (WGS) entry which is preliminary data.</text>
</comment>
<sequence>MPRRTDRMGLKWRVRAADVTLAAPISDLLGCYEMLRPTCVFLRSGSPLTYGPTPLTQCMPVQPRRKVQSGSQSRVVQQLSGHLQR</sequence>
<evidence type="ECO:0000256" key="1">
    <source>
        <dbReference type="SAM" id="MobiDB-lite"/>
    </source>
</evidence>
<name>A0AAW0NHV4_9GOBI</name>
<accession>A0AAW0NHV4</accession>
<evidence type="ECO:0000313" key="2">
    <source>
        <dbReference type="EMBL" id="KAK7891924.1"/>
    </source>
</evidence>
<organism evidence="2 3">
    <name type="scientific">Mugilogobius chulae</name>
    <name type="common">yellowstripe goby</name>
    <dbReference type="NCBI Taxonomy" id="88201"/>
    <lineage>
        <taxon>Eukaryota</taxon>
        <taxon>Metazoa</taxon>
        <taxon>Chordata</taxon>
        <taxon>Craniata</taxon>
        <taxon>Vertebrata</taxon>
        <taxon>Euteleostomi</taxon>
        <taxon>Actinopterygii</taxon>
        <taxon>Neopterygii</taxon>
        <taxon>Teleostei</taxon>
        <taxon>Neoteleostei</taxon>
        <taxon>Acanthomorphata</taxon>
        <taxon>Gobiaria</taxon>
        <taxon>Gobiiformes</taxon>
        <taxon>Gobioidei</taxon>
        <taxon>Gobiidae</taxon>
        <taxon>Gobionellinae</taxon>
        <taxon>Mugilogobius</taxon>
    </lineage>
</organism>
<keyword evidence="3" id="KW-1185">Reference proteome</keyword>
<dbReference type="Proteomes" id="UP001460270">
    <property type="component" value="Unassembled WGS sequence"/>
</dbReference>